<name>A0A1G6XAK3_9PROT</name>
<evidence type="ECO:0000259" key="1">
    <source>
        <dbReference type="Pfam" id="PF06172"/>
    </source>
</evidence>
<dbReference type="InterPro" id="IPR039935">
    <property type="entry name" value="YML079W-like"/>
</dbReference>
<feature type="domain" description="DUF985" evidence="1">
    <location>
        <begin position="15"/>
        <end position="153"/>
    </location>
</feature>
<dbReference type="EMBL" id="FNAP01000001">
    <property type="protein sequence ID" value="SDD74397.1"/>
    <property type="molecule type" value="Genomic_DNA"/>
</dbReference>
<accession>A0A1G6XAK3</accession>
<dbReference type="Gene3D" id="2.60.120.10">
    <property type="entry name" value="Jelly Rolls"/>
    <property type="match status" value="1"/>
</dbReference>
<dbReference type="AlphaFoldDB" id="A0A1G6XAK3"/>
<dbReference type="InterPro" id="IPR009327">
    <property type="entry name" value="Cupin_DUF985"/>
</dbReference>
<gene>
    <name evidence="2" type="ORF">SAMN05421720_101405</name>
</gene>
<dbReference type="InterPro" id="IPR011051">
    <property type="entry name" value="RmlC_Cupin_sf"/>
</dbReference>
<reference evidence="2 3" key="1">
    <citation type="submission" date="2016-10" db="EMBL/GenBank/DDBJ databases">
        <authorList>
            <person name="de Groot N.N."/>
        </authorList>
    </citation>
    <scope>NUCLEOTIDE SEQUENCE [LARGE SCALE GENOMIC DNA]</scope>
    <source>
        <strain evidence="2 3">ATCC 700224</strain>
    </source>
</reference>
<dbReference type="PANTHER" id="PTHR33387:SF3">
    <property type="entry name" value="DUF985 DOMAIN-CONTAINING PROTEIN"/>
    <property type="match status" value="1"/>
</dbReference>
<organism evidence="2 3">
    <name type="scientific">Rhodospira trueperi</name>
    <dbReference type="NCBI Taxonomy" id="69960"/>
    <lineage>
        <taxon>Bacteria</taxon>
        <taxon>Pseudomonadati</taxon>
        <taxon>Pseudomonadota</taxon>
        <taxon>Alphaproteobacteria</taxon>
        <taxon>Rhodospirillales</taxon>
        <taxon>Rhodospirillaceae</taxon>
        <taxon>Rhodospira</taxon>
    </lineage>
</organism>
<proteinExistence type="predicted"/>
<dbReference type="Pfam" id="PF06172">
    <property type="entry name" value="Cupin_5"/>
    <property type="match status" value="1"/>
</dbReference>
<dbReference type="Proteomes" id="UP000199412">
    <property type="component" value="Unassembled WGS sequence"/>
</dbReference>
<dbReference type="SUPFAM" id="SSF51182">
    <property type="entry name" value="RmlC-like cupins"/>
    <property type="match status" value="1"/>
</dbReference>
<dbReference type="RefSeq" id="WP_245699040.1">
    <property type="nucleotide sequence ID" value="NZ_FNAP01000001.1"/>
</dbReference>
<dbReference type="CDD" id="cd06121">
    <property type="entry name" value="cupin_YML079wp"/>
    <property type="match status" value="1"/>
</dbReference>
<keyword evidence="3" id="KW-1185">Reference proteome</keyword>
<protein>
    <recommendedName>
        <fullName evidence="1">DUF985 domain-containing protein</fullName>
    </recommendedName>
</protein>
<sequence>MFGSPSRDTMTAADAIRLLGLEPHPAEGGFFRETYRADEDVDGSALPARYEGATRAFSTSIYYLLTPETLSALHRLASDEVFHHYAGDPVEQLHLYPDGTTGRMLIGSDLEAGQRPQVVVPRGVWQGARLVAGGRWALMGCTVAPGFDFADYEHGERAALIAGWPGEADMIAALTP</sequence>
<dbReference type="STRING" id="69960.SAMN05421720_101405"/>
<dbReference type="PANTHER" id="PTHR33387">
    <property type="entry name" value="RMLC-LIKE JELLY ROLL FOLD PROTEIN"/>
    <property type="match status" value="1"/>
</dbReference>
<evidence type="ECO:0000313" key="2">
    <source>
        <dbReference type="EMBL" id="SDD74397.1"/>
    </source>
</evidence>
<evidence type="ECO:0000313" key="3">
    <source>
        <dbReference type="Proteomes" id="UP000199412"/>
    </source>
</evidence>
<dbReference type="InterPro" id="IPR014710">
    <property type="entry name" value="RmlC-like_jellyroll"/>
</dbReference>